<sequence>MLEGGKAMKAEINIALREFHSSIRSKRFVITLASYLFMIFFFTYSIRDELIQRAGQTEVAYTSLPLTGVDGNIVITPLSLSTTSNLSTILIFGSILGITLGADSINREIEDGTIKVLLSHPLYRDHLITGKFLGNALSLGLMISVGFVFSIDYLLLLGIPIDGSSLIRSLIAAFVTLVYTTIFLSMGIAFSSLLKRSEISTLVAIVFVIFLILVYPLVSPTLASKLVGEKPYCPSEYNENKIDSCIAMKEWEKKRLLWKKRLLTLTPTYHYGSLITYVFSGDELTQDYIPLEESLSLGVTSLLIFLNELILPLALAYIRFATMDLN</sequence>
<dbReference type="PANTHER" id="PTHR43471:SF13">
    <property type="entry name" value="ABC-2 TYPE TRANSPORT SYSTEM PERMEASE PROTEIN"/>
    <property type="match status" value="1"/>
</dbReference>
<keyword evidence="1" id="KW-0472">Membrane</keyword>
<dbReference type="KEGG" id="tsi:TSIB_1551"/>
<protein>
    <recommendedName>
        <fullName evidence="4">ABC transporter permease</fullName>
    </recommendedName>
</protein>
<feature type="transmembrane region" description="Helical" evidence="1">
    <location>
        <begin position="170"/>
        <end position="193"/>
    </location>
</feature>
<dbReference type="PANTHER" id="PTHR43471">
    <property type="entry name" value="ABC TRANSPORTER PERMEASE"/>
    <property type="match status" value="1"/>
</dbReference>
<proteinExistence type="predicted"/>
<dbReference type="GO" id="GO:0140359">
    <property type="term" value="F:ABC-type transporter activity"/>
    <property type="evidence" value="ECO:0007669"/>
    <property type="project" value="InterPro"/>
</dbReference>
<evidence type="ECO:0008006" key="4">
    <source>
        <dbReference type="Google" id="ProtNLM"/>
    </source>
</evidence>
<evidence type="ECO:0000313" key="2">
    <source>
        <dbReference type="EMBL" id="ACS90602.1"/>
    </source>
</evidence>
<feature type="transmembrane region" description="Helical" evidence="1">
    <location>
        <begin position="199"/>
        <end position="218"/>
    </location>
</feature>
<accession>C6A4Q7</accession>
<dbReference type="AlphaFoldDB" id="C6A4Q7"/>
<dbReference type="eggNOG" id="arCOG02436">
    <property type="taxonomic scope" value="Archaea"/>
</dbReference>
<feature type="transmembrane region" description="Helical" evidence="1">
    <location>
        <begin position="132"/>
        <end position="158"/>
    </location>
</feature>
<reference evidence="2 3" key="1">
    <citation type="journal article" date="2009" name="Appl. Environ. Microbiol.">
        <title>Metabolic versatility and indigenous origin of the archaeon Thermococcus sibiricus, isolated from a siberian oil reservoir, as revealed by genome analysis.</title>
        <authorList>
            <person name="Mardanov A.V."/>
            <person name="Ravin N.V."/>
            <person name="Svetlitchnyi V.A."/>
            <person name="Beletsky A.V."/>
            <person name="Miroshnichenko M.L."/>
            <person name="Bonch-Osmolovskaya E.A."/>
            <person name="Skryabin K.G."/>
        </authorList>
    </citation>
    <scope>NUCLEOTIDE SEQUENCE [LARGE SCALE GENOMIC DNA]</scope>
    <source>
        <strain evidence="3">DSM 12597 / MM 739</strain>
    </source>
</reference>
<keyword evidence="1" id="KW-0812">Transmembrane</keyword>
<dbReference type="EMBL" id="CP001463">
    <property type="protein sequence ID" value="ACS90602.1"/>
    <property type="molecule type" value="Genomic_DNA"/>
</dbReference>
<organism evidence="2 3">
    <name type="scientific">Thermococcus sibiricus (strain DSM 12597 / MM 739)</name>
    <dbReference type="NCBI Taxonomy" id="604354"/>
    <lineage>
        <taxon>Archaea</taxon>
        <taxon>Methanobacteriati</taxon>
        <taxon>Methanobacteriota</taxon>
        <taxon>Thermococci</taxon>
        <taxon>Thermococcales</taxon>
        <taxon>Thermococcaceae</taxon>
        <taxon>Thermococcus</taxon>
    </lineage>
</organism>
<name>C6A4Q7_THESM</name>
<dbReference type="STRING" id="604354.TSIB_1551"/>
<keyword evidence="3" id="KW-1185">Reference proteome</keyword>
<feature type="transmembrane region" description="Helical" evidence="1">
    <location>
        <begin position="28"/>
        <end position="46"/>
    </location>
</feature>
<gene>
    <name evidence="2" type="ordered locus">TSIB_1551</name>
</gene>
<dbReference type="Proteomes" id="UP000009079">
    <property type="component" value="Chromosome"/>
</dbReference>
<feature type="transmembrane region" description="Helical" evidence="1">
    <location>
        <begin position="299"/>
        <end position="318"/>
    </location>
</feature>
<evidence type="ECO:0000313" key="3">
    <source>
        <dbReference type="Proteomes" id="UP000009079"/>
    </source>
</evidence>
<evidence type="ECO:0000256" key="1">
    <source>
        <dbReference type="SAM" id="Phobius"/>
    </source>
</evidence>
<dbReference type="Pfam" id="PF12679">
    <property type="entry name" value="ABC2_membrane_2"/>
    <property type="match status" value="1"/>
</dbReference>
<dbReference type="GO" id="GO:0005886">
    <property type="term" value="C:plasma membrane"/>
    <property type="evidence" value="ECO:0007669"/>
    <property type="project" value="UniProtKB-SubCell"/>
</dbReference>
<dbReference type="HOGENOM" id="CLU_068384_1_0_2"/>
<keyword evidence="1" id="KW-1133">Transmembrane helix</keyword>